<sequence length="456" mass="53485">FRDIVNFLEKRGLTVMMPAVMEKNQKQLTTKQANDTRLVTKTRWVIEAINGIFKQSFKALSQIKNKMLNNIKFDYKIGSKNMKNRVLKENDLEKLVLDKTLNKKKDFVQIENVCFLDDFPRLTNELIILNITFGTYQIKQSLSYLAEHIKTNGMYKILVKKFEDSSCKHNEKIFYSVIKSRHSSSTKYDVYVKYISKVNENNDASNIIGWYCTCRNGSRTVGCCSHITCVIFYLKDLELEEKKNVTKKSVKKKRIKNFDSENEFSNQSELIKSFDITNKNQSLSAQNISQINDILTSPMSFDTSFEIKEIFDRITSNGGKIVRRKRETKIPIINTCTIDYHLFGLWFASKIKKNFKSELEKTNFTNNHYMLNIIDLIERKDWNQTKTIWVEDIACLNINEFGCYDTYNNQYDVCLKFFIPYQFYTASICCTCGRTHAIDGDIISFVQQNEKEFFYQ</sequence>
<gene>
    <name evidence="3" type="ORF">OXX778_LOCUS21586</name>
</gene>
<dbReference type="AlphaFoldDB" id="A0A814PSK7"/>
<dbReference type="GO" id="GO:0008270">
    <property type="term" value="F:zinc ion binding"/>
    <property type="evidence" value="ECO:0007669"/>
    <property type="project" value="UniProtKB-KW"/>
</dbReference>
<protein>
    <recommendedName>
        <fullName evidence="2">SWIM-type domain-containing protein</fullName>
    </recommendedName>
</protein>
<evidence type="ECO:0000313" key="3">
    <source>
        <dbReference type="EMBL" id="CAF1110288.1"/>
    </source>
</evidence>
<evidence type="ECO:0000259" key="2">
    <source>
        <dbReference type="PROSITE" id="PS50966"/>
    </source>
</evidence>
<organism evidence="3 4">
    <name type="scientific">Brachionus calyciflorus</name>
    <dbReference type="NCBI Taxonomy" id="104777"/>
    <lineage>
        <taxon>Eukaryota</taxon>
        <taxon>Metazoa</taxon>
        <taxon>Spiralia</taxon>
        <taxon>Gnathifera</taxon>
        <taxon>Rotifera</taxon>
        <taxon>Eurotatoria</taxon>
        <taxon>Monogononta</taxon>
        <taxon>Pseudotrocha</taxon>
        <taxon>Ploima</taxon>
        <taxon>Brachionidae</taxon>
        <taxon>Brachionus</taxon>
    </lineage>
</organism>
<evidence type="ECO:0000313" key="4">
    <source>
        <dbReference type="Proteomes" id="UP000663879"/>
    </source>
</evidence>
<reference evidence="3" key="1">
    <citation type="submission" date="2021-02" db="EMBL/GenBank/DDBJ databases">
        <authorList>
            <person name="Nowell W R."/>
        </authorList>
    </citation>
    <scope>NUCLEOTIDE SEQUENCE</scope>
    <source>
        <strain evidence="3">Ploen Becks lab</strain>
    </source>
</reference>
<evidence type="ECO:0000256" key="1">
    <source>
        <dbReference type="PROSITE-ProRule" id="PRU00325"/>
    </source>
</evidence>
<keyword evidence="1" id="KW-0862">Zinc</keyword>
<dbReference type="InterPro" id="IPR007527">
    <property type="entry name" value="Znf_SWIM"/>
</dbReference>
<accession>A0A814PSK7</accession>
<comment type="caution">
    <text evidence="3">The sequence shown here is derived from an EMBL/GenBank/DDBJ whole genome shotgun (WGS) entry which is preliminary data.</text>
</comment>
<dbReference type="EMBL" id="CAJNOC010008114">
    <property type="protein sequence ID" value="CAF1110288.1"/>
    <property type="molecule type" value="Genomic_DNA"/>
</dbReference>
<dbReference type="PROSITE" id="PS50966">
    <property type="entry name" value="ZF_SWIM"/>
    <property type="match status" value="1"/>
</dbReference>
<feature type="non-terminal residue" evidence="3">
    <location>
        <position position="1"/>
    </location>
</feature>
<keyword evidence="1" id="KW-0863">Zinc-finger</keyword>
<dbReference type="Proteomes" id="UP000663879">
    <property type="component" value="Unassembled WGS sequence"/>
</dbReference>
<proteinExistence type="predicted"/>
<feature type="domain" description="SWIM-type" evidence="2">
    <location>
        <begin position="194"/>
        <end position="235"/>
    </location>
</feature>
<keyword evidence="1" id="KW-0479">Metal-binding</keyword>
<keyword evidence="4" id="KW-1185">Reference proteome</keyword>
<name>A0A814PSK7_9BILA</name>